<organism evidence="1">
    <name type="scientific">viral metagenome</name>
    <dbReference type="NCBI Taxonomy" id="1070528"/>
    <lineage>
        <taxon>unclassified sequences</taxon>
        <taxon>metagenomes</taxon>
        <taxon>organismal metagenomes</taxon>
    </lineage>
</organism>
<reference evidence="1" key="1">
    <citation type="journal article" date="2020" name="Nature">
        <title>Giant virus diversity and host interactions through global metagenomics.</title>
        <authorList>
            <person name="Schulz F."/>
            <person name="Roux S."/>
            <person name="Paez-Espino D."/>
            <person name="Jungbluth S."/>
            <person name="Walsh D.A."/>
            <person name="Denef V.J."/>
            <person name="McMahon K.D."/>
            <person name="Konstantinidis K.T."/>
            <person name="Eloe-Fadrosh E.A."/>
            <person name="Kyrpides N.C."/>
            <person name="Woyke T."/>
        </authorList>
    </citation>
    <scope>NUCLEOTIDE SEQUENCE</scope>
    <source>
        <strain evidence="1">GVMAG-M-3300025880-56</strain>
    </source>
</reference>
<protein>
    <submittedName>
        <fullName evidence="1">Uncharacterized protein</fullName>
    </submittedName>
</protein>
<evidence type="ECO:0000313" key="1">
    <source>
        <dbReference type="EMBL" id="QHU02102.1"/>
    </source>
</evidence>
<accession>A0A6C0J8Z6</accession>
<sequence>MSTDKIFFSDQIIDNNGNVVYLKGRFNNSKRVIYLIPMFYMKKILNLYTYSIIDEKWLIDAKKTNELYTNNEIKMGEAIFFIPYTKLPSLFDINFNNDNSFLEYESDKLYVSLLYKFVSSNKNFNIEVDQELSIQIYNKLIHKYKQGYVDLDDFLIKQTLYVYDLNIKDKLSLLKDILKQKNINTFYKAQPTIEDILKLNIKKNNNFESIYDLENDKSEYTVKTYVTKNGGYFVFQNKLFKLTFLDQPSLGNTNLTEFLSSVDFNTFREETLSIDNSLYKIKYII</sequence>
<dbReference type="EMBL" id="MN740354">
    <property type="protein sequence ID" value="QHU02102.1"/>
    <property type="molecule type" value="Genomic_DNA"/>
</dbReference>
<name>A0A6C0J8Z6_9ZZZZ</name>
<proteinExistence type="predicted"/>
<dbReference type="AlphaFoldDB" id="A0A6C0J8Z6"/>